<gene>
    <name evidence="1" type="ORF">Taro_005674</name>
</gene>
<evidence type="ECO:0000313" key="2">
    <source>
        <dbReference type="Proteomes" id="UP000652761"/>
    </source>
</evidence>
<sequence length="224" mass="24249">MGELLRGFSERFKVLEVFGACSHREDVMWSGGNAEGSPVFTFFAKLGEGFSSGELRLGSSVGCLGGRPWSSLQGRLLLVVVGWVVLCLIPSHCSSSLWHAWMLFKGEDLPGLWEEARGSPELGGGGLLAYEKGPCGWIFISRWRHIDASPSETPEGDIIYVAFLGCASQGVAFLKATPGLSPSQSEKGLGNLLSVLLPLRLGFLGTCETSKQFPPRRSEEMRPQ</sequence>
<reference evidence="1" key="1">
    <citation type="submission" date="2017-07" db="EMBL/GenBank/DDBJ databases">
        <title>Taro Niue Genome Assembly and Annotation.</title>
        <authorList>
            <person name="Atibalentja N."/>
            <person name="Keating K."/>
            <person name="Fields C.J."/>
        </authorList>
    </citation>
    <scope>NUCLEOTIDE SEQUENCE</scope>
    <source>
        <strain evidence="1">Niue_2</strain>
        <tissue evidence="1">Leaf</tissue>
    </source>
</reference>
<comment type="caution">
    <text evidence="1">The sequence shown here is derived from an EMBL/GenBank/DDBJ whole genome shotgun (WGS) entry which is preliminary data.</text>
</comment>
<dbReference type="AlphaFoldDB" id="A0A843TQI2"/>
<accession>A0A843TQI2</accession>
<dbReference type="Proteomes" id="UP000652761">
    <property type="component" value="Unassembled WGS sequence"/>
</dbReference>
<proteinExistence type="predicted"/>
<name>A0A843TQI2_COLES</name>
<protein>
    <submittedName>
        <fullName evidence="1">Uncharacterized protein</fullName>
    </submittedName>
</protein>
<organism evidence="1 2">
    <name type="scientific">Colocasia esculenta</name>
    <name type="common">Wild taro</name>
    <name type="synonym">Arum esculentum</name>
    <dbReference type="NCBI Taxonomy" id="4460"/>
    <lineage>
        <taxon>Eukaryota</taxon>
        <taxon>Viridiplantae</taxon>
        <taxon>Streptophyta</taxon>
        <taxon>Embryophyta</taxon>
        <taxon>Tracheophyta</taxon>
        <taxon>Spermatophyta</taxon>
        <taxon>Magnoliopsida</taxon>
        <taxon>Liliopsida</taxon>
        <taxon>Araceae</taxon>
        <taxon>Aroideae</taxon>
        <taxon>Colocasieae</taxon>
        <taxon>Colocasia</taxon>
    </lineage>
</organism>
<evidence type="ECO:0000313" key="1">
    <source>
        <dbReference type="EMBL" id="MQL73325.1"/>
    </source>
</evidence>
<keyword evidence="2" id="KW-1185">Reference proteome</keyword>
<dbReference type="EMBL" id="NMUH01000161">
    <property type="protein sequence ID" value="MQL73325.1"/>
    <property type="molecule type" value="Genomic_DNA"/>
</dbReference>